<reference evidence="2 3" key="1">
    <citation type="submission" date="2023-02" db="EMBL/GenBank/DDBJ databases">
        <title>LHISI_Scaffold_Assembly.</title>
        <authorList>
            <person name="Stuart O.P."/>
            <person name="Cleave R."/>
            <person name="Magrath M.J.L."/>
            <person name="Mikheyev A.S."/>
        </authorList>
    </citation>
    <scope>NUCLEOTIDE SEQUENCE [LARGE SCALE GENOMIC DNA]</scope>
    <source>
        <strain evidence="2">Daus_M_001</strain>
        <tissue evidence="2">Leg muscle</tissue>
    </source>
</reference>
<feature type="compositionally biased region" description="Basic and acidic residues" evidence="1">
    <location>
        <begin position="209"/>
        <end position="223"/>
    </location>
</feature>
<sequence length="571" mass="65197">MFLFENATLNNKILYERMSVLKNGWRECRSSSEQCSVNIKDEVSLCVLVIARVNNAGIQHGISSRTNTFFIVIFRSQGRYEFAAKGQHLSRFLLNEQLHPMLAHGKWLLCDSHERSTPSSLYELTVNNSRSCAVRDGAEWEAPSVPSHDKSLLFRPVAEALTSPLGVPRAEATKPCGTKHLCGEVVVKLYEFNVKNYEKAKSKYSNRMRLERASQKQSSDTHKTQYVRVKRCRERKKNQDVRARQRRPVSKYTSSANLPANTSTNRWCDIMERGVANQNSPTTFTATSTAIILLAFRQNHVTCLRRYDDKILMQPGCIQVNSSAWRGSHNRRRDDNVMVIVRKTLRVDSAFFVPEARNNEKYGGFPYFVFTELSSVFRNYGSHCQLAISQPQAGHFLMNCWLMSGKTRVARKLTTSGPLLAFCFWPAVSKPYVVSQLLVLRGSLPSDFPCRYCCTRLYMTRIIVSEHEATAEYEERIGSARQIRLKDNLATSLHAVWEEDGREKIFDQRCMVTLCKYFWGTNFVLRASSLSFTGISYDENGGSVVCYSRLRNFSTRKCIMHVPNGCTNLAK</sequence>
<keyword evidence="3" id="KW-1185">Reference proteome</keyword>
<protein>
    <submittedName>
        <fullName evidence="2">Uncharacterized protein</fullName>
    </submittedName>
</protein>
<dbReference type="Proteomes" id="UP001159363">
    <property type="component" value="Chromosome 5"/>
</dbReference>
<evidence type="ECO:0000313" key="3">
    <source>
        <dbReference type="Proteomes" id="UP001159363"/>
    </source>
</evidence>
<proteinExistence type="predicted"/>
<accession>A0ABQ9H9Q3</accession>
<evidence type="ECO:0000256" key="1">
    <source>
        <dbReference type="SAM" id="MobiDB-lite"/>
    </source>
</evidence>
<feature type="region of interest" description="Disordered" evidence="1">
    <location>
        <begin position="209"/>
        <end position="256"/>
    </location>
</feature>
<name>A0ABQ9H9Q3_9NEOP</name>
<evidence type="ECO:0000313" key="2">
    <source>
        <dbReference type="EMBL" id="KAJ8881041.1"/>
    </source>
</evidence>
<gene>
    <name evidence="2" type="ORF">PR048_017514</name>
</gene>
<comment type="caution">
    <text evidence="2">The sequence shown here is derived from an EMBL/GenBank/DDBJ whole genome shotgun (WGS) entry which is preliminary data.</text>
</comment>
<dbReference type="EMBL" id="JARBHB010000006">
    <property type="protein sequence ID" value="KAJ8881041.1"/>
    <property type="molecule type" value="Genomic_DNA"/>
</dbReference>
<organism evidence="2 3">
    <name type="scientific">Dryococelus australis</name>
    <dbReference type="NCBI Taxonomy" id="614101"/>
    <lineage>
        <taxon>Eukaryota</taxon>
        <taxon>Metazoa</taxon>
        <taxon>Ecdysozoa</taxon>
        <taxon>Arthropoda</taxon>
        <taxon>Hexapoda</taxon>
        <taxon>Insecta</taxon>
        <taxon>Pterygota</taxon>
        <taxon>Neoptera</taxon>
        <taxon>Polyneoptera</taxon>
        <taxon>Phasmatodea</taxon>
        <taxon>Verophasmatodea</taxon>
        <taxon>Anareolatae</taxon>
        <taxon>Phasmatidae</taxon>
        <taxon>Eurycanthinae</taxon>
        <taxon>Dryococelus</taxon>
    </lineage>
</organism>